<dbReference type="EMBL" id="FO203522">
    <property type="protein sequence ID" value="CCO23026.1"/>
    <property type="molecule type" value="Genomic_DNA"/>
</dbReference>
<proteinExistence type="predicted"/>
<name>L0RBV0_9BACT</name>
<sequence length="98" mass="11502">MLLRTRVKVLLLHGSFYITKTASGYSNKYFITLGIKQNCTFFMQCKFGLKYKLGKNTHYFDWLSIKSVVFKRLNFKIGHVLYNQTQCPSGGRYERFPA</sequence>
<dbReference type="STRING" id="1121451.DESAM_20739"/>
<dbReference type="Proteomes" id="UP000010808">
    <property type="component" value="Chromosome"/>
</dbReference>
<dbReference type="KEGG" id="dhy:DESAM_20739"/>
<organism evidence="1 2">
    <name type="scientific">Maridesulfovibrio hydrothermalis AM13 = DSM 14728</name>
    <dbReference type="NCBI Taxonomy" id="1121451"/>
    <lineage>
        <taxon>Bacteria</taxon>
        <taxon>Pseudomonadati</taxon>
        <taxon>Thermodesulfobacteriota</taxon>
        <taxon>Desulfovibrionia</taxon>
        <taxon>Desulfovibrionales</taxon>
        <taxon>Desulfovibrionaceae</taxon>
        <taxon>Maridesulfovibrio</taxon>
    </lineage>
</organism>
<accession>L0RBV0</accession>
<dbReference type="AlphaFoldDB" id="L0RBV0"/>
<evidence type="ECO:0000313" key="1">
    <source>
        <dbReference type="EMBL" id="CCO23026.1"/>
    </source>
</evidence>
<gene>
    <name evidence="1" type="ORF">DESAM_20739</name>
</gene>
<keyword evidence="2" id="KW-1185">Reference proteome</keyword>
<protein>
    <submittedName>
        <fullName evidence="1">Uncharacterized protein</fullName>
    </submittedName>
</protein>
<evidence type="ECO:0000313" key="2">
    <source>
        <dbReference type="Proteomes" id="UP000010808"/>
    </source>
</evidence>
<dbReference type="HOGENOM" id="CLU_2329170_0_0_7"/>
<reference evidence="1 2" key="1">
    <citation type="submission" date="2012-10" db="EMBL/GenBank/DDBJ databases">
        <authorList>
            <person name="Genoscope - CEA"/>
        </authorList>
    </citation>
    <scope>NUCLEOTIDE SEQUENCE [LARGE SCALE GENOMIC DNA]</scope>
    <source>
        <strain evidence="2">AM13 / DSM 14728</strain>
    </source>
</reference>